<proteinExistence type="predicted"/>
<dbReference type="PaxDb" id="4081-Solyc03g059090.1.1"/>
<dbReference type="Proteomes" id="UP000004994">
    <property type="component" value="Chromosome 3"/>
</dbReference>
<feature type="transmembrane region" description="Helical" evidence="1">
    <location>
        <begin position="14"/>
        <end position="37"/>
    </location>
</feature>
<evidence type="ECO:0000313" key="3">
    <source>
        <dbReference type="Proteomes" id="UP000004994"/>
    </source>
</evidence>
<accession>A0A3Q7FKP5</accession>
<keyword evidence="1" id="KW-1133">Transmembrane helix</keyword>
<dbReference type="AlphaFoldDB" id="A0A3Q7FKP5"/>
<organism evidence="2">
    <name type="scientific">Solanum lycopersicum</name>
    <name type="common">Tomato</name>
    <name type="synonym">Lycopersicon esculentum</name>
    <dbReference type="NCBI Taxonomy" id="4081"/>
    <lineage>
        <taxon>Eukaryota</taxon>
        <taxon>Viridiplantae</taxon>
        <taxon>Streptophyta</taxon>
        <taxon>Embryophyta</taxon>
        <taxon>Tracheophyta</taxon>
        <taxon>Spermatophyta</taxon>
        <taxon>Magnoliopsida</taxon>
        <taxon>eudicotyledons</taxon>
        <taxon>Gunneridae</taxon>
        <taxon>Pentapetalae</taxon>
        <taxon>asterids</taxon>
        <taxon>lamiids</taxon>
        <taxon>Solanales</taxon>
        <taxon>Solanaceae</taxon>
        <taxon>Solanoideae</taxon>
        <taxon>Solaneae</taxon>
        <taxon>Solanum</taxon>
        <taxon>Solanum subgen. Lycopersicon</taxon>
    </lineage>
</organism>
<dbReference type="EnsemblPlants" id="Solyc03g059090.1.1">
    <property type="protein sequence ID" value="Solyc03g059090.1.1.1"/>
    <property type="gene ID" value="Solyc03g059090.1"/>
</dbReference>
<name>A0A3Q7FKP5_SOLLC</name>
<protein>
    <submittedName>
        <fullName evidence="2">Uncharacterized protein</fullName>
    </submittedName>
</protein>
<dbReference type="InParanoid" id="A0A3Q7FKP5"/>
<keyword evidence="1" id="KW-0812">Transmembrane</keyword>
<reference evidence="2" key="1">
    <citation type="journal article" date="2012" name="Nature">
        <title>The tomato genome sequence provides insights into fleshy fruit evolution.</title>
        <authorList>
            <consortium name="Tomato Genome Consortium"/>
        </authorList>
    </citation>
    <scope>NUCLEOTIDE SEQUENCE [LARGE SCALE GENOMIC DNA]</scope>
    <source>
        <strain evidence="2">cv. Heinz 1706</strain>
    </source>
</reference>
<keyword evidence="1" id="KW-0472">Membrane</keyword>
<reference evidence="2" key="2">
    <citation type="submission" date="2019-01" db="UniProtKB">
        <authorList>
            <consortium name="EnsemblPlants"/>
        </authorList>
    </citation>
    <scope>IDENTIFICATION</scope>
    <source>
        <strain evidence="2">cv. Heinz 1706</strain>
    </source>
</reference>
<sequence length="66" mass="7875">MIGKWCAWRRKKGLFLFNFFKSFSFCLYLYFLFLVLINHNSSILTLLIFVKLTHFIQLGHQVATQA</sequence>
<evidence type="ECO:0000256" key="1">
    <source>
        <dbReference type="SAM" id="Phobius"/>
    </source>
</evidence>
<dbReference type="Gramene" id="Solyc03g059090.1.1">
    <property type="protein sequence ID" value="Solyc03g059090.1.1.1"/>
    <property type="gene ID" value="Solyc03g059090.1"/>
</dbReference>
<keyword evidence="3" id="KW-1185">Reference proteome</keyword>
<evidence type="ECO:0000313" key="2">
    <source>
        <dbReference type="EnsemblPlants" id="Solyc03g059090.1.1.1"/>
    </source>
</evidence>